<dbReference type="PROSITE" id="PS51257">
    <property type="entry name" value="PROKAR_LIPOPROTEIN"/>
    <property type="match status" value="1"/>
</dbReference>
<comment type="subcellular location">
    <subcellularLocation>
        <location evidence="1">Cell membrane</location>
        <topology evidence="1">Multi-pass membrane protein</topology>
    </subcellularLocation>
</comment>
<dbReference type="AlphaFoldDB" id="A0AAU0MX16"/>
<dbReference type="PANTHER" id="PTHR30472:SF25">
    <property type="entry name" value="ABC TRANSPORTER PERMEASE PROTEIN MJ0876-RELATED"/>
    <property type="match status" value="1"/>
</dbReference>
<keyword evidence="5 8" id="KW-0812">Transmembrane</keyword>
<keyword evidence="3" id="KW-0813">Transport</keyword>
<protein>
    <submittedName>
        <fullName evidence="9">Iron ABC transporter permease</fullName>
    </submittedName>
</protein>
<keyword evidence="7 8" id="KW-0472">Membrane</keyword>
<feature type="transmembrane region" description="Helical" evidence="8">
    <location>
        <begin position="104"/>
        <end position="129"/>
    </location>
</feature>
<evidence type="ECO:0000256" key="3">
    <source>
        <dbReference type="ARBA" id="ARBA00022448"/>
    </source>
</evidence>
<feature type="transmembrane region" description="Helical" evidence="8">
    <location>
        <begin position="329"/>
        <end position="346"/>
    </location>
</feature>
<evidence type="ECO:0000313" key="9">
    <source>
        <dbReference type="EMBL" id="WOX04542.1"/>
    </source>
</evidence>
<dbReference type="GO" id="GO:0005886">
    <property type="term" value="C:plasma membrane"/>
    <property type="evidence" value="ECO:0007669"/>
    <property type="project" value="UniProtKB-SubCell"/>
</dbReference>
<dbReference type="KEGG" id="mpaf:R5R33_12415"/>
<feature type="transmembrane region" description="Helical" evidence="8">
    <location>
        <begin position="258"/>
        <end position="284"/>
    </location>
</feature>
<comment type="similarity">
    <text evidence="2">Belongs to the binding-protein-dependent transport system permease family. FecCD subfamily.</text>
</comment>
<evidence type="ECO:0000313" key="10">
    <source>
        <dbReference type="Proteomes" id="UP001302477"/>
    </source>
</evidence>
<dbReference type="InterPro" id="IPR000522">
    <property type="entry name" value="ABC_transptr_permease_BtuC"/>
</dbReference>
<feature type="transmembrane region" description="Helical" evidence="8">
    <location>
        <begin position="168"/>
        <end position="189"/>
    </location>
</feature>
<keyword evidence="6 8" id="KW-1133">Transmembrane helix</keyword>
<sequence length="353" mass="37059">MEFRLSDKSLLPTLIALLLVGSCVSLGAGAMTIGWRDVLSGLMHWSWPGFLNFDVPEQYALVLGEIRLPRLLLGLIVGGTLGLCGAVMQGLFRNPLADPGIIGVSAGAGVGAALVLVFASGAALTTFAGGLFTDLHWLLLPAAASLGGALSTWLVYRLGDRGKSVVMMLLAGVAINALAGAAIGLLNYVADDRALRDITLWQMGNLGGATWGAVAMSALVLVIAAALLWRRAPALNALLLGESEARHLGVDVMRLKQLMIVLTAVAMGTAVSAVGMIGFIGLVVPHTMRLLRGPDYRFLLPYCVLAGGLLLVLADTAARTLVAPAEMPVGILTAILGAPFFIYLLWQQRRQIF</sequence>
<feature type="transmembrane region" description="Helical" evidence="8">
    <location>
        <begin position="296"/>
        <end position="317"/>
    </location>
</feature>
<dbReference type="CDD" id="cd06550">
    <property type="entry name" value="TM_ABC_iron-siderophores_like"/>
    <property type="match status" value="1"/>
</dbReference>
<keyword evidence="4" id="KW-1003">Cell membrane</keyword>
<dbReference type="GO" id="GO:0033214">
    <property type="term" value="P:siderophore-iron import into cell"/>
    <property type="evidence" value="ECO:0007669"/>
    <property type="project" value="TreeGrafter"/>
</dbReference>
<dbReference type="FunFam" id="1.10.3470.10:FF:000001">
    <property type="entry name" value="Vitamin B12 ABC transporter permease BtuC"/>
    <property type="match status" value="1"/>
</dbReference>
<feature type="transmembrane region" description="Helical" evidence="8">
    <location>
        <begin position="71"/>
        <end position="92"/>
    </location>
</feature>
<evidence type="ECO:0000256" key="8">
    <source>
        <dbReference type="SAM" id="Phobius"/>
    </source>
</evidence>
<feature type="transmembrane region" description="Helical" evidence="8">
    <location>
        <begin position="209"/>
        <end position="229"/>
    </location>
</feature>
<evidence type="ECO:0000256" key="6">
    <source>
        <dbReference type="ARBA" id="ARBA00022989"/>
    </source>
</evidence>
<dbReference type="Proteomes" id="UP001302477">
    <property type="component" value="Chromosome"/>
</dbReference>
<feature type="transmembrane region" description="Helical" evidence="8">
    <location>
        <begin position="135"/>
        <end position="156"/>
    </location>
</feature>
<dbReference type="EMBL" id="CP137555">
    <property type="protein sequence ID" value="WOX04542.1"/>
    <property type="molecule type" value="Genomic_DNA"/>
</dbReference>
<name>A0AAU0MX16_9GAMM</name>
<dbReference type="GO" id="GO:0022857">
    <property type="term" value="F:transmembrane transporter activity"/>
    <property type="evidence" value="ECO:0007669"/>
    <property type="project" value="InterPro"/>
</dbReference>
<evidence type="ECO:0000256" key="1">
    <source>
        <dbReference type="ARBA" id="ARBA00004651"/>
    </source>
</evidence>
<reference evidence="9 10" key="1">
    <citation type="submission" date="2023-10" db="EMBL/GenBank/DDBJ databases">
        <title>Description of Microbulbifer bruguierae sp. nov., isolated from the sediments of mangrove plant Bruguiera sexangula and comparative genomic analyses of the genus Microbulbifer.</title>
        <authorList>
            <person name="Long M."/>
        </authorList>
    </citation>
    <scope>NUCLEOTIDE SEQUENCE [LARGE SCALE GENOMIC DNA]</scope>
    <source>
        <strain evidence="9 10">SPO729</strain>
    </source>
</reference>
<gene>
    <name evidence="9" type="ORF">R5R33_12415</name>
</gene>
<dbReference type="Pfam" id="PF01032">
    <property type="entry name" value="FecCD"/>
    <property type="match status" value="1"/>
</dbReference>
<dbReference type="RefSeq" id="WP_318953020.1">
    <property type="nucleotide sequence ID" value="NZ_CP137555.1"/>
</dbReference>
<accession>A0AAU0MX16</accession>
<evidence type="ECO:0000256" key="4">
    <source>
        <dbReference type="ARBA" id="ARBA00022475"/>
    </source>
</evidence>
<dbReference type="SUPFAM" id="SSF81345">
    <property type="entry name" value="ABC transporter involved in vitamin B12 uptake, BtuC"/>
    <property type="match status" value="1"/>
</dbReference>
<dbReference type="InterPro" id="IPR037294">
    <property type="entry name" value="ABC_BtuC-like"/>
</dbReference>
<evidence type="ECO:0000256" key="2">
    <source>
        <dbReference type="ARBA" id="ARBA00007935"/>
    </source>
</evidence>
<keyword evidence="10" id="KW-1185">Reference proteome</keyword>
<proteinExistence type="inferred from homology"/>
<organism evidence="9 10">
    <name type="scientific">Microbulbifer pacificus</name>
    <dbReference type="NCBI Taxonomy" id="407164"/>
    <lineage>
        <taxon>Bacteria</taxon>
        <taxon>Pseudomonadati</taxon>
        <taxon>Pseudomonadota</taxon>
        <taxon>Gammaproteobacteria</taxon>
        <taxon>Cellvibrionales</taxon>
        <taxon>Microbulbiferaceae</taxon>
        <taxon>Microbulbifer</taxon>
    </lineage>
</organism>
<evidence type="ECO:0000256" key="7">
    <source>
        <dbReference type="ARBA" id="ARBA00023136"/>
    </source>
</evidence>
<evidence type="ECO:0000256" key="5">
    <source>
        <dbReference type="ARBA" id="ARBA00022692"/>
    </source>
</evidence>
<dbReference type="Gene3D" id="1.10.3470.10">
    <property type="entry name" value="ABC transporter involved in vitamin B12 uptake, BtuC"/>
    <property type="match status" value="1"/>
</dbReference>
<dbReference type="PANTHER" id="PTHR30472">
    <property type="entry name" value="FERRIC ENTEROBACTIN TRANSPORT SYSTEM PERMEASE PROTEIN"/>
    <property type="match status" value="1"/>
</dbReference>